<dbReference type="AlphaFoldDB" id="A0A8J3V9G8"/>
<keyword evidence="1" id="KW-0472">Membrane</keyword>
<name>A0A8J3V9G8_9ACTN</name>
<comment type="caution">
    <text evidence="2">The sequence shown here is derived from an EMBL/GenBank/DDBJ whole genome shotgun (WGS) entry which is preliminary data.</text>
</comment>
<keyword evidence="3" id="KW-1185">Reference proteome</keyword>
<feature type="transmembrane region" description="Helical" evidence="1">
    <location>
        <begin position="18"/>
        <end position="37"/>
    </location>
</feature>
<protein>
    <submittedName>
        <fullName evidence="2">Uncharacterized protein</fullName>
    </submittedName>
</protein>
<evidence type="ECO:0000256" key="1">
    <source>
        <dbReference type="SAM" id="Phobius"/>
    </source>
</evidence>
<accession>A0A8J3V9G8</accession>
<dbReference type="EMBL" id="BONV01000031">
    <property type="protein sequence ID" value="GIG82528.1"/>
    <property type="molecule type" value="Genomic_DNA"/>
</dbReference>
<sequence length="136" mass="14532">MDGASGPVRRSRQKAGLLFIRNVVVVLLPLIVVGSLMSGAEAGEGQAAEQVCAQHHMVVRTLDHPQKKALATGVICTPSGRWDDRHAYALSQPGLPGLLGGFFVPFVCLVFVASGCVTLTAWNMIARLLRGRRSAR</sequence>
<evidence type="ECO:0000313" key="3">
    <source>
        <dbReference type="Proteomes" id="UP000630097"/>
    </source>
</evidence>
<dbReference type="Proteomes" id="UP000630097">
    <property type="component" value="Unassembled WGS sequence"/>
</dbReference>
<evidence type="ECO:0000313" key="2">
    <source>
        <dbReference type="EMBL" id="GIG82528.1"/>
    </source>
</evidence>
<feature type="transmembrane region" description="Helical" evidence="1">
    <location>
        <begin position="102"/>
        <end position="126"/>
    </location>
</feature>
<proteinExistence type="predicted"/>
<reference evidence="2 3" key="1">
    <citation type="submission" date="2021-01" db="EMBL/GenBank/DDBJ databases">
        <title>Whole genome shotgun sequence of Planotetraspora kaengkrachanensis NBRC 104272.</title>
        <authorList>
            <person name="Komaki H."/>
            <person name="Tamura T."/>
        </authorList>
    </citation>
    <scope>NUCLEOTIDE SEQUENCE [LARGE SCALE GENOMIC DNA]</scope>
    <source>
        <strain evidence="2 3">NBRC 104272</strain>
    </source>
</reference>
<organism evidence="2 3">
    <name type="scientific">Planotetraspora kaengkrachanensis</name>
    <dbReference type="NCBI Taxonomy" id="575193"/>
    <lineage>
        <taxon>Bacteria</taxon>
        <taxon>Bacillati</taxon>
        <taxon>Actinomycetota</taxon>
        <taxon>Actinomycetes</taxon>
        <taxon>Streptosporangiales</taxon>
        <taxon>Streptosporangiaceae</taxon>
        <taxon>Planotetraspora</taxon>
    </lineage>
</organism>
<keyword evidence="1" id="KW-0812">Transmembrane</keyword>
<gene>
    <name evidence="2" type="ORF">Pka01_56550</name>
</gene>
<keyword evidence="1" id="KW-1133">Transmembrane helix</keyword>
<dbReference type="RefSeq" id="WP_203885865.1">
    <property type="nucleotide sequence ID" value="NZ_BONV01000031.1"/>
</dbReference>